<evidence type="ECO:0000313" key="2">
    <source>
        <dbReference type="Proteomes" id="UP001148662"/>
    </source>
</evidence>
<keyword evidence="2" id="KW-1185">Reference proteome</keyword>
<comment type="caution">
    <text evidence="1">The sequence shown here is derived from an EMBL/GenBank/DDBJ whole genome shotgun (WGS) entry which is preliminary data.</text>
</comment>
<gene>
    <name evidence="1" type="ORF">NM688_g6544</name>
</gene>
<organism evidence="1 2">
    <name type="scientific">Phlebia brevispora</name>
    <dbReference type="NCBI Taxonomy" id="194682"/>
    <lineage>
        <taxon>Eukaryota</taxon>
        <taxon>Fungi</taxon>
        <taxon>Dikarya</taxon>
        <taxon>Basidiomycota</taxon>
        <taxon>Agaricomycotina</taxon>
        <taxon>Agaricomycetes</taxon>
        <taxon>Polyporales</taxon>
        <taxon>Meruliaceae</taxon>
        <taxon>Phlebia</taxon>
    </lineage>
</organism>
<proteinExistence type="predicted"/>
<evidence type="ECO:0000313" key="1">
    <source>
        <dbReference type="EMBL" id="KAJ3538268.1"/>
    </source>
</evidence>
<dbReference type="EMBL" id="JANHOG010001366">
    <property type="protein sequence ID" value="KAJ3538268.1"/>
    <property type="molecule type" value="Genomic_DNA"/>
</dbReference>
<dbReference type="Proteomes" id="UP001148662">
    <property type="component" value="Unassembled WGS sequence"/>
</dbReference>
<reference evidence="1" key="1">
    <citation type="submission" date="2022-07" db="EMBL/GenBank/DDBJ databases">
        <title>Genome Sequence of Phlebia brevispora.</title>
        <authorList>
            <person name="Buettner E."/>
        </authorList>
    </citation>
    <scope>NUCLEOTIDE SEQUENCE</scope>
    <source>
        <strain evidence="1">MPL23</strain>
    </source>
</reference>
<name>A0ACC1SF41_9APHY</name>
<accession>A0ACC1SF41</accession>
<sequence>MQHVLASLFYIFALFNVLCATETSQVHLVHLNTSSGGLVTSLFSHEARDMQHAIQLAPCTLLHTFASWSAHARYFIYDQELLQTVARQFKPDIESRRLAIVVAQINDPPAEGDPVWDYIVDGSYWGSFAMFSDSLVENKVAMIPIVENITYAFSGTTRAVAIRRAPCYHVSLVPSGGTRIVLASPGRRLALSSSPEACHRMRPLIFTTHNSPGASIPFSMAKVTTDFTGFAPAGYATDNAQVVKRSQPGARQWDWCICVRGVE</sequence>
<protein>
    <submittedName>
        <fullName evidence="1">Uncharacterized protein</fullName>
    </submittedName>
</protein>